<evidence type="ECO:0000256" key="1">
    <source>
        <dbReference type="ARBA" id="ARBA00004141"/>
    </source>
</evidence>
<sequence length="626" mass="65676">MPVTLEAIDITLIALYFVGMAAVGIIFWARGGGDGGGQDEAESFFLAGRSMRWPAVGLSLFVSNVGSEHLLGLAGSASATGVACAYFEWSAALHLLLLGWLFAPVYLRCGIATLPEYLGRRYGPRLRRWLSLISLVLYLLTKLSVSIYSAATVLTSVFGWPRWIAAAGLVGLTACYTAVAQSVVMLVAQSVVMLVGAVTMTAVGFGRVWSRFFHIYKPPDDPSFPTLGMLLGQHASCLLAGFLKITPMFLMACACRPPLASSSSSHPGIIARKLFDAELYPANGTATPNQAFPLLLQHTLPPGLLGLNLAAAVAACMSSLDSVFTAAASLFCLDLYRGWLRPAASPHEVGCDCAISEVVRVGQAFCALLAVLTLLWLPIIDVLSDQIFLYKEAVMAYLAPPIVSVYLLGPFPLPRRTWRERVLWRRANATGAAASFAVGYTLGFGRMAGEVWCKLHPPRPGSAADALFVRLHFLYAGLLLCLACLATHAAVSWAAQGADGGEGRAVDETLLAKCSCGGEGGRRAAPAPKDPAPTEWLPASLPDETHHAGGKAGDEPRGVELGGVGGGGGGRAAAAAAPQAAQGAGDCETEGDLRIRGRHGSRSSRVNDGLAVALVAVIVGLVAGFM</sequence>
<feature type="transmembrane region" description="Helical" evidence="8">
    <location>
        <begin position="7"/>
        <end position="29"/>
    </location>
</feature>
<evidence type="ECO:0000313" key="10">
    <source>
        <dbReference type="Proteomes" id="UP000013827"/>
    </source>
</evidence>
<dbReference type="GO" id="GO:0005412">
    <property type="term" value="F:D-glucose:sodium symporter activity"/>
    <property type="evidence" value="ECO:0007669"/>
    <property type="project" value="TreeGrafter"/>
</dbReference>
<feature type="transmembrane region" description="Helical" evidence="8">
    <location>
        <begin position="467"/>
        <end position="486"/>
    </location>
</feature>
<dbReference type="InterPro" id="IPR038377">
    <property type="entry name" value="Na/Glc_symporter_sf"/>
</dbReference>
<dbReference type="STRING" id="2903.R1D7G4"/>
<dbReference type="InterPro" id="IPR001734">
    <property type="entry name" value="Na/solute_symporter"/>
</dbReference>
<feature type="transmembrane region" description="Helical" evidence="8">
    <location>
        <begin position="364"/>
        <end position="383"/>
    </location>
</feature>
<organism evidence="9 10">
    <name type="scientific">Emiliania huxleyi (strain CCMP1516)</name>
    <dbReference type="NCBI Taxonomy" id="280463"/>
    <lineage>
        <taxon>Eukaryota</taxon>
        <taxon>Haptista</taxon>
        <taxon>Haptophyta</taxon>
        <taxon>Prymnesiophyceae</taxon>
        <taxon>Isochrysidales</taxon>
        <taxon>Noelaerhabdaceae</taxon>
        <taxon>Emiliania</taxon>
    </lineage>
</organism>
<reference evidence="9" key="2">
    <citation type="submission" date="2024-10" db="UniProtKB">
        <authorList>
            <consortium name="EnsemblProtists"/>
        </authorList>
    </citation>
    <scope>IDENTIFICATION</scope>
</reference>
<evidence type="ECO:0000313" key="9">
    <source>
        <dbReference type="EnsemblProtists" id="EOD30967"/>
    </source>
</evidence>
<protein>
    <submittedName>
        <fullName evidence="9">Uncharacterized protein</fullName>
    </submittedName>
</protein>
<feature type="transmembrane region" description="Helical" evidence="8">
    <location>
        <begin position="91"/>
        <end position="109"/>
    </location>
</feature>
<keyword evidence="3 8" id="KW-0812">Transmembrane</keyword>
<dbReference type="PANTHER" id="PTHR11819:SF195">
    <property type="entry name" value="SODIUM_GLUCOSE COTRANSPORTER 4"/>
    <property type="match status" value="1"/>
</dbReference>
<dbReference type="HOGENOM" id="CLU_018808_9_3_1"/>
<evidence type="ECO:0000256" key="8">
    <source>
        <dbReference type="SAM" id="Phobius"/>
    </source>
</evidence>
<feature type="transmembrane region" description="Helical" evidence="8">
    <location>
        <begin position="429"/>
        <end position="447"/>
    </location>
</feature>
<accession>A0A0D3K5D2</accession>
<evidence type="ECO:0000256" key="2">
    <source>
        <dbReference type="ARBA" id="ARBA00006434"/>
    </source>
</evidence>
<dbReference type="Gene3D" id="1.20.1730.10">
    <property type="entry name" value="Sodium/glucose cotransporter"/>
    <property type="match status" value="1"/>
</dbReference>
<evidence type="ECO:0000256" key="6">
    <source>
        <dbReference type="RuleBase" id="RU362091"/>
    </source>
</evidence>
<keyword evidence="4 8" id="KW-1133">Transmembrane helix</keyword>
<dbReference type="eggNOG" id="KOG2349">
    <property type="taxonomic scope" value="Eukaryota"/>
</dbReference>
<dbReference type="KEGG" id="ehx:EMIHUDRAFT_99245"/>
<keyword evidence="5 8" id="KW-0472">Membrane</keyword>
<name>A0A0D3K5D2_EMIH1</name>
<feature type="region of interest" description="Disordered" evidence="7">
    <location>
        <begin position="519"/>
        <end position="557"/>
    </location>
</feature>
<comment type="subcellular location">
    <subcellularLocation>
        <location evidence="1">Membrane</location>
        <topology evidence="1">Multi-pass membrane protein</topology>
    </subcellularLocation>
</comment>
<dbReference type="PaxDb" id="2903-EOD30967"/>
<comment type="similarity">
    <text evidence="2 6">Belongs to the sodium:solute symporter (SSF) (TC 2.A.21) family.</text>
</comment>
<feature type="transmembrane region" description="Helical" evidence="8">
    <location>
        <begin position="163"/>
        <end position="184"/>
    </location>
</feature>
<evidence type="ECO:0000256" key="3">
    <source>
        <dbReference type="ARBA" id="ARBA00022692"/>
    </source>
</evidence>
<dbReference type="PROSITE" id="PS50283">
    <property type="entry name" value="NA_SOLUT_SYMP_3"/>
    <property type="match status" value="1"/>
</dbReference>
<dbReference type="GO" id="GO:0005886">
    <property type="term" value="C:plasma membrane"/>
    <property type="evidence" value="ECO:0007669"/>
    <property type="project" value="TreeGrafter"/>
</dbReference>
<feature type="compositionally biased region" description="Basic and acidic residues" evidence="7">
    <location>
        <begin position="543"/>
        <end position="557"/>
    </location>
</feature>
<feature type="transmembrane region" description="Helical" evidence="8">
    <location>
        <begin position="230"/>
        <end position="255"/>
    </location>
</feature>
<feature type="transmembrane region" description="Helical" evidence="8">
    <location>
        <begin position="129"/>
        <end position="151"/>
    </location>
</feature>
<dbReference type="EnsemblProtists" id="EOD30967">
    <property type="protein sequence ID" value="EOD30967"/>
    <property type="gene ID" value="EMIHUDRAFT_99245"/>
</dbReference>
<keyword evidence="10" id="KW-1185">Reference proteome</keyword>
<dbReference type="RefSeq" id="XP_005783396.1">
    <property type="nucleotide sequence ID" value="XM_005783339.1"/>
</dbReference>
<evidence type="ECO:0000256" key="7">
    <source>
        <dbReference type="SAM" id="MobiDB-lite"/>
    </source>
</evidence>
<dbReference type="AlphaFoldDB" id="A0A0D3K5D2"/>
<dbReference type="PANTHER" id="PTHR11819">
    <property type="entry name" value="SOLUTE CARRIER FAMILY 5"/>
    <property type="match status" value="1"/>
</dbReference>
<evidence type="ECO:0000256" key="4">
    <source>
        <dbReference type="ARBA" id="ARBA00022989"/>
    </source>
</evidence>
<feature type="transmembrane region" description="Helical" evidence="8">
    <location>
        <begin position="191"/>
        <end position="210"/>
    </location>
</feature>
<dbReference type="Pfam" id="PF00474">
    <property type="entry name" value="SSF"/>
    <property type="match status" value="2"/>
</dbReference>
<dbReference type="Proteomes" id="UP000013827">
    <property type="component" value="Unassembled WGS sequence"/>
</dbReference>
<reference evidence="10" key="1">
    <citation type="journal article" date="2013" name="Nature">
        <title>Pan genome of the phytoplankton Emiliania underpins its global distribution.</title>
        <authorList>
            <person name="Read B.A."/>
            <person name="Kegel J."/>
            <person name="Klute M.J."/>
            <person name="Kuo A."/>
            <person name="Lefebvre S.C."/>
            <person name="Maumus F."/>
            <person name="Mayer C."/>
            <person name="Miller J."/>
            <person name="Monier A."/>
            <person name="Salamov A."/>
            <person name="Young J."/>
            <person name="Aguilar M."/>
            <person name="Claverie J.M."/>
            <person name="Frickenhaus S."/>
            <person name="Gonzalez K."/>
            <person name="Herman E.K."/>
            <person name="Lin Y.C."/>
            <person name="Napier J."/>
            <person name="Ogata H."/>
            <person name="Sarno A.F."/>
            <person name="Shmutz J."/>
            <person name="Schroeder D."/>
            <person name="de Vargas C."/>
            <person name="Verret F."/>
            <person name="von Dassow P."/>
            <person name="Valentin K."/>
            <person name="Van de Peer Y."/>
            <person name="Wheeler G."/>
            <person name="Dacks J.B."/>
            <person name="Delwiche C.F."/>
            <person name="Dyhrman S.T."/>
            <person name="Glockner G."/>
            <person name="John U."/>
            <person name="Richards T."/>
            <person name="Worden A.Z."/>
            <person name="Zhang X."/>
            <person name="Grigoriev I.V."/>
            <person name="Allen A.E."/>
            <person name="Bidle K."/>
            <person name="Borodovsky M."/>
            <person name="Bowler C."/>
            <person name="Brownlee C."/>
            <person name="Cock J.M."/>
            <person name="Elias M."/>
            <person name="Gladyshev V.N."/>
            <person name="Groth M."/>
            <person name="Guda C."/>
            <person name="Hadaegh A."/>
            <person name="Iglesias-Rodriguez M.D."/>
            <person name="Jenkins J."/>
            <person name="Jones B.M."/>
            <person name="Lawson T."/>
            <person name="Leese F."/>
            <person name="Lindquist E."/>
            <person name="Lobanov A."/>
            <person name="Lomsadze A."/>
            <person name="Malik S.B."/>
            <person name="Marsh M.E."/>
            <person name="Mackinder L."/>
            <person name="Mock T."/>
            <person name="Mueller-Roeber B."/>
            <person name="Pagarete A."/>
            <person name="Parker M."/>
            <person name="Probert I."/>
            <person name="Quesneville H."/>
            <person name="Raines C."/>
            <person name="Rensing S.A."/>
            <person name="Riano-Pachon D.M."/>
            <person name="Richier S."/>
            <person name="Rokitta S."/>
            <person name="Shiraiwa Y."/>
            <person name="Soanes D.M."/>
            <person name="van der Giezen M."/>
            <person name="Wahlund T.M."/>
            <person name="Williams B."/>
            <person name="Wilson W."/>
            <person name="Wolfe G."/>
            <person name="Wurch L.L."/>
        </authorList>
    </citation>
    <scope>NUCLEOTIDE SEQUENCE</scope>
</reference>
<feature type="transmembrane region" description="Helical" evidence="8">
    <location>
        <begin position="389"/>
        <end position="408"/>
    </location>
</feature>
<feature type="transmembrane region" description="Helical" evidence="8">
    <location>
        <begin position="606"/>
        <end position="625"/>
    </location>
</feature>
<dbReference type="GeneID" id="17276240"/>
<proteinExistence type="inferred from homology"/>
<evidence type="ECO:0000256" key="5">
    <source>
        <dbReference type="ARBA" id="ARBA00023136"/>
    </source>
</evidence>